<reference evidence="6 7" key="1">
    <citation type="journal article" date="2018" name="Nat. Ecol. Evol.">
        <title>Shark genomes provide insights into elasmobranch evolution and the origin of vertebrates.</title>
        <authorList>
            <person name="Hara Y"/>
            <person name="Yamaguchi K"/>
            <person name="Onimaru K"/>
            <person name="Kadota M"/>
            <person name="Koyanagi M"/>
            <person name="Keeley SD"/>
            <person name="Tatsumi K"/>
            <person name="Tanaka K"/>
            <person name="Motone F"/>
            <person name="Kageyama Y"/>
            <person name="Nozu R"/>
            <person name="Adachi N"/>
            <person name="Nishimura O"/>
            <person name="Nakagawa R"/>
            <person name="Tanegashima C"/>
            <person name="Kiyatake I"/>
            <person name="Matsumoto R"/>
            <person name="Murakumo K"/>
            <person name="Nishida K"/>
            <person name="Terakita A"/>
            <person name="Kuratani S"/>
            <person name="Sato K"/>
            <person name="Hyodo S Kuraku.S."/>
        </authorList>
    </citation>
    <scope>NUCLEOTIDE SEQUENCE [LARGE SCALE GENOMIC DNA]</scope>
</reference>
<feature type="domain" description="Epg5-like central TPR repeats" evidence="4">
    <location>
        <begin position="1676"/>
        <end position="2064"/>
    </location>
</feature>
<dbReference type="InterPro" id="IPR051436">
    <property type="entry name" value="Autophagy-related_EPG5"/>
</dbReference>
<evidence type="ECO:0000313" key="7">
    <source>
        <dbReference type="Proteomes" id="UP000287033"/>
    </source>
</evidence>
<feature type="domain" description="Epg5-like TPR" evidence="5">
    <location>
        <begin position="1209"/>
        <end position="1417"/>
    </location>
</feature>
<evidence type="ECO:0000259" key="4">
    <source>
        <dbReference type="Pfam" id="PF26103"/>
    </source>
</evidence>
<dbReference type="STRING" id="137246.A0A401SJZ3"/>
<dbReference type="OrthoDB" id="75419at2759"/>
<protein>
    <recommendedName>
        <fullName evidence="8">Ectopic P granules protein 5 homolog</fullName>
    </recommendedName>
</protein>
<feature type="region of interest" description="Disordered" evidence="3">
    <location>
        <begin position="1"/>
        <end position="76"/>
    </location>
</feature>
<dbReference type="EMBL" id="BEZZ01000317">
    <property type="protein sequence ID" value="GCC30683.1"/>
    <property type="molecule type" value="Genomic_DNA"/>
</dbReference>
<dbReference type="GO" id="GO:0097352">
    <property type="term" value="P:autophagosome maturation"/>
    <property type="evidence" value="ECO:0007669"/>
    <property type="project" value="TreeGrafter"/>
</dbReference>
<evidence type="ECO:0000259" key="5">
    <source>
        <dbReference type="Pfam" id="PF26573"/>
    </source>
</evidence>
<sequence>MAEAVRPKKSRHSAKLEDKKKKATTEIKKKSSKPELDQESVSREITKTQISSSSSTEANKSQKETTSKPNEGQSEDHQVLPDLLEAENTIKNTQESGSFVELVSTAIAETEIYSEQHVGLDRQDQQYHVDHTKKLKHHHTPDGNTVLQEGCGIPQANELSCSSKTTTNQNKEHLQVISDVESAVCSVSDQILSCSRSSTTQNITVDLKEKAVTQNKNVKNPAILILDNCEKETVDMKLQSIMIDLPVQLTVERLYPDLPLEVKEDTGIAFIEPVSSHSGTLYPIIPSEIVPFSKEELKMFSLGSWLENVDTYVEEFLSVATQDKNDLFELLMNYGRCRKQLLQAEAELQTMMCDYESIEKRLWTFNEEQLTLQGVCADQTKVTAYHRYQTVEMNNSVVAELQRILSIKADHLHQTLALHAYTSVLSRLQVESYIYRLLNSSTAFRTVAILRRQDDQAVDCSHSDLQLLKENITVLFSFTRRTIEDGQFHSDILLWLQKLITVFNNPSGVFLFMQALALLLSPIMHRSEFLVNIKPTNKKLPPPTPEAKDIQNWTLVDEAGEEDEDPETSWLLLSEDDFVTLLSQFPFDKLFKQLLGITVKGEYNPEKTTSEQMMKIIGFASSLVELLAVGLETFNRVRYRQFVKRIGQMIRRTICYVSDHWAQYVTFHKENETKMYYQFYSLEKLQIEFDELVLRAVLHVLKAKRLGIWFFMSEMPFETLSTQMIWKLFYILHCAESENIEELCASLHTDECKSKLKDPEHQQMFEQCLSNITNSEGICLLTTFAHMTQPKQGNVDQEFVKTVALEIYEVAFVSLCTRETFSKVGRELLVTILTANPDIISILLDRVRETIETVGMVSLYLFKELPLHLWKITSTEIDIVREWLLNYSLSTVQNKLACIILEGLNWGLDEQQSTLALDASLHTEVALMVLEVYQKYLTDKPYSGFISESIKQVSYLANVVRLNQTPEALFNHWAWELVVRLKLCNNQPCSTQDQSPFNSSFTAPELNESPNFHPLSKAVKAGIPIGCYLALSMTSIGHSIDKFCSEGIPLLGVLVQSKHLKAVVHVLDKILPLFYRCQYYLLKNEQFLMYMQLFLQTDSGILQGMTQQVTQKVAQHLIGISYGENIKLLNSMIQTHISENNKPDRVGAAAVLEFWTQSALGYHGDRGLFTSFMSWMLAGNLTPSFIEGSATSTEVWFSWIIFNMEAIFEEDSQLRRYVEFELISKPSVTPDQALRKAQSHLKLPVVPSIQRLMIYRWAHQALATPADHPLLPLIWQKFFILYLHRPGPEFGLPVSGCIGKRYFYTTSHSNLLKEMKKRLVEIADFHHAAGKAVKVWKDGDNASTLNENNASHLPESMTSPELHKELLRLFHVFAFWLDDMNLQKTDLYLPSLPVQYDTHRLAKVMQNQQDLWTEYVDNERIKHEFTETSNLWIQLHQKPSAVYRTSNLNNFLNPLSAKDRIFSNLKTHDVPAPTLSIQCVKAPVPDIIEASLSDKKVAIKLVQQNLNILRQQAKIAAQWESQQTGLDCELLETLPKLYSNREEQITKKLECRGSSSNHVCQGAAKISVKCKELYKNSAIQKQLDDLVKDIKQLQIDVAKPPPQNIAEAAVYVENFITALVNAFKLHHTETFQKVGIALFYEIVSFVCDETQRHPPTRQFFTSCIEILGQVFLSCAKTESKTLLKKVLQNRRLCNLLSPYFTPNISPDEFVNLYEEVVKVLHTDSGDVIFMLLTKFDLILWLNSTKPAMSERTRLLETIHSALTLCGFQPEEEVQMAFNIFCKHWMYVLQYQFPDHYSDFLRLLMQSSSEQRLNLDCWKIALKTLNCTSEDEHELPVVKCAKTHQRPQIRLSYEQVLETIQWLSDFFFKLRLSKADLRSFGLFSKWTPYMNEVKKLLMFLVRFLIDSEIAKLAQEPPSSIKNVTGLKMIYAKLVGLFRPWLLVLNTEEASNSRSYPWLEIDTPIASGVVKLFTKCVDYLHQKFKDKLIPGQRGALWFHLMHYCETCTIPKLPEYILYTYHSEYSNLPWNELYPDQALMEEFFKVERGSPKSCFLFLGSLLCEVNWVNVLSDAWNPQPLFQTRNMIVYLLFMMVFLSKEDKLIRKPESSLRSLLGQSSAIPWHFVDIASYQNVMSYFSTHYSPSTVILKDPSNELILKLLKIAAGFCETLDVHSDATHKSKVYVHQVVQCLLTLDQNGQIVHAQLKHEMITLLDDIVIFNPPEVDSQMRHMAIASLFMEVLMMLNNTSITSAESLRESLRSWIETKVCYNLSLPLLTATCQSLASVKHMAETTEGCIMAYFKEGACLDQYFGWGPILVSLQVPELTAEEFLKECLNLGSYLTLYVYILQRLNMEQTLSNEMKMLVLLSKWIEQVFPCNTNDEAKLFLWWHKILQLALIQLEQNDVTALEILIRILSEFQMKQSHLAEEKLSSGLLGAIGLGRKSPLSNRFRVVARCMSAFLLVQLPAENRIRLKPSSELQLSPKAQQALNGLESMSLSKYADYQEEISQATLFIKNPNYCLLDGNKLLAILLSFLYPDTHYLDIIR</sequence>
<dbReference type="GO" id="GO:0005737">
    <property type="term" value="C:cytoplasm"/>
    <property type="evidence" value="ECO:0007669"/>
    <property type="project" value="TreeGrafter"/>
</dbReference>
<feature type="compositionally biased region" description="Basic and acidic residues" evidence="3">
    <location>
        <begin position="14"/>
        <end position="46"/>
    </location>
</feature>
<dbReference type="Proteomes" id="UP000287033">
    <property type="component" value="Unassembled WGS sequence"/>
</dbReference>
<evidence type="ECO:0000256" key="2">
    <source>
        <dbReference type="ARBA" id="ARBA00023006"/>
    </source>
</evidence>
<comment type="similarity">
    <text evidence="1">Belongs to the EPG5 family.</text>
</comment>
<dbReference type="Pfam" id="PF26103">
    <property type="entry name" value="TPR_Epg5"/>
    <property type="match status" value="1"/>
</dbReference>
<dbReference type="InterPro" id="IPR059030">
    <property type="entry name" value="TPR_Epg5_mid"/>
</dbReference>
<dbReference type="InterPro" id="IPR058750">
    <property type="entry name" value="TPR_Epg5"/>
</dbReference>
<dbReference type="OMA" id="LYCYEAE"/>
<dbReference type="Pfam" id="PF26573">
    <property type="entry name" value="TPR_Epg5_2"/>
    <property type="match status" value="1"/>
</dbReference>
<keyword evidence="7" id="KW-1185">Reference proteome</keyword>
<evidence type="ECO:0000256" key="3">
    <source>
        <dbReference type="SAM" id="MobiDB-lite"/>
    </source>
</evidence>
<comment type="caution">
    <text evidence="6">The sequence shown here is derived from an EMBL/GenBank/DDBJ whole genome shotgun (WGS) entry which is preliminary data.</text>
</comment>
<evidence type="ECO:0000313" key="6">
    <source>
        <dbReference type="EMBL" id="GCC30683.1"/>
    </source>
</evidence>
<evidence type="ECO:0000256" key="1">
    <source>
        <dbReference type="ARBA" id="ARBA00010948"/>
    </source>
</evidence>
<evidence type="ECO:0008006" key="8">
    <source>
        <dbReference type="Google" id="ProtNLM"/>
    </source>
</evidence>
<gene>
    <name evidence="6" type="ORF">chiPu_0009137</name>
</gene>
<keyword evidence="2" id="KW-0072">Autophagy</keyword>
<proteinExistence type="inferred from homology"/>
<accession>A0A401SJZ3</accession>
<organism evidence="6 7">
    <name type="scientific">Chiloscyllium punctatum</name>
    <name type="common">Brownbanded bambooshark</name>
    <name type="synonym">Hemiscyllium punctatum</name>
    <dbReference type="NCBI Taxonomy" id="137246"/>
    <lineage>
        <taxon>Eukaryota</taxon>
        <taxon>Metazoa</taxon>
        <taxon>Chordata</taxon>
        <taxon>Craniata</taxon>
        <taxon>Vertebrata</taxon>
        <taxon>Chondrichthyes</taxon>
        <taxon>Elasmobranchii</taxon>
        <taxon>Galeomorphii</taxon>
        <taxon>Galeoidea</taxon>
        <taxon>Orectolobiformes</taxon>
        <taxon>Hemiscylliidae</taxon>
        <taxon>Chiloscyllium</taxon>
    </lineage>
</organism>
<dbReference type="PANTHER" id="PTHR31139">
    <property type="entry name" value="ECTOPIC P GRANULES PROTEIN 5 HOMOLOG"/>
    <property type="match status" value="1"/>
</dbReference>
<name>A0A401SJZ3_CHIPU</name>
<dbReference type="PANTHER" id="PTHR31139:SF4">
    <property type="entry name" value="ECTOPIC P GRANULES PROTEIN 5 HOMOLOG"/>
    <property type="match status" value="1"/>
</dbReference>